<name>A0A3N0YV11_ANAGA</name>
<dbReference type="AlphaFoldDB" id="A0A3N0YV11"/>
<dbReference type="OrthoDB" id="10068969at2759"/>
<evidence type="ECO:0000313" key="2">
    <source>
        <dbReference type="Proteomes" id="UP000281406"/>
    </source>
</evidence>
<dbReference type="EMBL" id="RJVU01023003">
    <property type="protein sequence ID" value="ROL50015.1"/>
    <property type="molecule type" value="Genomic_DNA"/>
</dbReference>
<accession>A0A3N0YV11</accession>
<proteinExistence type="predicted"/>
<gene>
    <name evidence="1" type="ORF">DPX16_5774</name>
</gene>
<keyword evidence="2" id="KW-1185">Reference proteome</keyword>
<organism evidence="1 2">
    <name type="scientific">Anabarilius grahami</name>
    <name type="common">Kanglang fish</name>
    <name type="synonym">Barilius grahami</name>
    <dbReference type="NCBI Taxonomy" id="495550"/>
    <lineage>
        <taxon>Eukaryota</taxon>
        <taxon>Metazoa</taxon>
        <taxon>Chordata</taxon>
        <taxon>Craniata</taxon>
        <taxon>Vertebrata</taxon>
        <taxon>Euteleostomi</taxon>
        <taxon>Actinopterygii</taxon>
        <taxon>Neopterygii</taxon>
        <taxon>Teleostei</taxon>
        <taxon>Ostariophysi</taxon>
        <taxon>Cypriniformes</taxon>
        <taxon>Xenocyprididae</taxon>
        <taxon>Xenocypridinae</taxon>
        <taxon>Xenocypridinae incertae sedis</taxon>
        <taxon>Anabarilius</taxon>
    </lineage>
</organism>
<dbReference type="Proteomes" id="UP000281406">
    <property type="component" value="Unassembled WGS sequence"/>
</dbReference>
<sequence>MCKGWHQCSETRKPNEQTAAKRLILLHVQKVLYPEEYAALQRDEQVSCSSTLWNLDPYTDDGLLRV</sequence>
<protein>
    <submittedName>
        <fullName evidence="1">Uncharacterized protein</fullName>
    </submittedName>
</protein>
<comment type="caution">
    <text evidence="1">The sequence shown here is derived from an EMBL/GenBank/DDBJ whole genome shotgun (WGS) entry which is preliminary data.</text>
</comment>
<evidence type="ECO:0000313" key="1">
    <source>
        <dbReference type="EMBL" id="ROL50015.1"/>
    </source>
</evidence>
<reference evidence="1 2" key="1">
    <citation type="submission" date="2018-10" db="EMBL/GenBank/DDBJ databases">
        <title>Genome assembly for a Yunnan-Guizhou Plateau 3E fish, Anabarilius grahami (Regan), and its evolutionary and genetic applications.</title>
        <authorList>
            <person name="Jiang W."/>
        </authorList>
    </citation>
    <scope>NUCLEOTIDE SEQUENCE [LARGE SCALE GENOMIC DNA]</scope>
    <source>
        <strain evidence="1">AG-KIZ</strain>
        <tissue evidence="1">Muscle</tissue>
    </source>
</reference>